<evidence type="ECO:0000313" key="4">
    <source>
        <dbReference type="Proteomes" id="UP000249390"/>
    </source>
</evidence>
<dbReference type="PANTHER" id="PTHR35322">
    <property type="entry name" value="PROTEIN CPR-5"/>
    <property type="match status" value="1"/>
</dbReference>
<feature type="compositionally biased region" description="Low complexity" evidence="1">
    <location>
        <begin position="67"/>
        <end position="78"/>
    </location>
</feature>
<protein>
    <recommendedName>
        <fullName evidence="5">Protein CPR-5</fullName>
    </recommendedName>
</protein>
<keyword evidence="2" id="KW-0472">Membrane</keyword>
<sequence length="628" mass="69318">MEQSVKQPAEPNSDIDVVASNSAVEIPPGSAIVVDVETTTSTKQNNVKKKNKKKKTKRRSVTPEPSVPRSPTASSSSACFCARSIPGSDQRGFRVFNSRGNRRAILGSTRDKADVVDALALPLGMSIAAVFAQVLETKDAAIENMSVDNLAKICTSAVRVSLVNAFGDHFESFMRNFDKSLRSTLMTLTLVKESSMKNGQQEPPSRVTSVPEVNLHFKDRLEDSACDSSGLEHPKPSRGGSSILEVNMHLPRLEDPACHPGLNEINLESTLRSISLEHNLDEINENMLVESMNQLTLRDDEEILKQLSCVSSNTYNYAITKSRQNTLEKAVLEQSRSNDLKTVEIGLMIKNLQLQEKKLAVNSQANFLERCKLSLGFSKVSIKAEKFKTELEDARHDELLKICIDCLVAGLFIMVGCLGYGTYVYSHVRITEATAACIHPTVSKSWWMPKSMQSMNSGLQTLKCQAQVLSRMLFGVLMILAVAYLLFQRSATSHHTMPVTFILLLLGTGCGLAGKLCIDTLGGDGYLWLKYWEAICLLHFFSNFFRSTLSAFLNGPVASQGNTKNGGCTTTTITTALFPYWTRRIVFYVTMLLLLPVLCGLMPFAGPREWKDHFSSLVVDSLLSSIDD</sequence>
<gene>
    <name evidence="3" type="ORF">DM860_000992</name>
</gene>
<dbReference type="GO" id="GO:0010150">
    <property type="term" value="P:leaf senescence"/>
    <property type="evidence" value="ECO:0007669"/>
    <property type="project" value="InterPro"/>
</dbReference>
<dbReference type="GO" id="GO:0006952">
    <property type="term" value="P:defense response"/>
    <property type="evidence" value="ECO:0007669"/>
    <property type="project" value="InterPro"/>
</dbReference>
<dbReference type="InterPro" id="IPR044708">
    <property type="entry name" value="CPR5"/>
</dbReference>
<evidence type="ECO:0000256" key="1">
    <source>
        <dbReference type="SAM" id="MobiDB-lite"/>
    </source>
</evidence>
<dbReference type="Proteomes" id="UP000249390">
    <property type="component" value="Unassembled WGS sequence"/>
</dbReference>
<evidence type="ECO:0000313" key="3">
    <source>
        <dbReference type="EMBL" id="RAL48672.1"/>
    </source>
</evidence>
<comment type="caution">
    <text evidence="3">The sequence shown here is derived from an EMBL/GenBank/DDBJ whole genome shotgun (WGS) entry which is preliminary data.</text>
</comment>
<feature type="transmembrane region" description="Helical" evidence="2">
    <location>
        <begin position="468"/>
        <end position="487"/>
    </location>
</feature>
<feature type="region of interest" description="Disordered" evidence="1">
    <location>
        <begin position="1"/>
        <end position="22"/>
    </location>
</feature>
<dbReference type="EMBL" id="NQVE01000097">
    <property type="protein sequence ID" value="RAL48672.1"/>
    <property type="molecule type" value="Genomic_DNA"/>
</dbReference>
<evidence type="ECO:0000256" key="2">
    <source>
        <dbReference type="SAM" id="Phobius"/>
    </source>
</evidence>
<feature type="transmembrane region" description="Helical" evidence="2">
    <location>
        <begin position="407"/>
        <end position="425"/>
    </location>
</feature>
<feature type="region of interest" description="Disordered" evidence="1">
    <location>
        <begin position="37"/>
        <end position="78"/>
    </location>
</feature>
<evidence type="ECO:0008006" key="5">
    <source>
        <dbReference type="Google" id="ProtNLM"/>
    </source>
</evidence>
<feature type="compositionally biased region" description="Basic residues" evidence="1">
    <location>
        <begin position="46"/>
        <end position="60"/>
    </location>
</feature>
<dbReference type="AlphaFoldDB" id="A0A328DSN3"/>
<proteinExistence type="predicted"/>
<dbReference type="PANTHER" id="PTHR35322:SF2">
    <property type="entry name" value="PROTEIN CPR-5"/>
    <property type="match status" value="1"/>
</dbReference>
<feature type="transmembrane region" description="Helical" evidence="2">
    <location>
        <begin position="499"/>
        <end position="518"/>
    </location>
</feature>
<organism evidence="3 4">
    <name type="scientific">Cuscuta australis</name>
    <dbReference type="NCBI Taxonomy" id="267555"/>
    <lineage>
        <taxon>Eukaryota</taxon>
        <taxon>Viridiplantae</taxon>
        <taxon>Streptophyta</taxon>
        <taxon>Embryophyta</taxon>
        <taxon>Tracheophyta</taxon>
        <taxon>Spermatophyta</taxon>
        <taxon>Magnoliopsida</taxon>
        <taxon>eudicotyledons</taxon>
        <taxon>Gunneridae</taxon>
        <taxon>Pentapetalae</taxon>
        <taxon>asterids</taxon>
        <taxon>lamiids</taxon>
        <taxon>Solanales</taxon>
        <taxon>Convolvulaceae</taxon>
        <taxon>Cuscuteae</taxon>
        <taxon>Cuscuta</taxon>
        <taxon>Cuscuta subgen. Grammica</taxon>
        <taxon>Cuscuta sect. Cleistogrammica</taxon>
    </lineage>
</organism>
<keyword evidence="4" id="KW-1185">Reference proteome</keyword>
<keyword evidence="2" id="KW-0812">Transmembrane</keyword>
<reference evidence="3 4" key="1">
    <citation type="submission" date="2018-06" db="EMBL/GenBank/DDBJ databases">
        <title>The Genome of Cuscuta australis (Dodder) Provides Insight into the Evolution of Plant Parasitism.</title>
        <authorList>
            <person name="Liu H."/>
        </authorList>
    </citation>
    <scope>NUCLEOTIDE SEQUENCE [LARGE SCALE GENOMIC DNA]</scope>
    <source>
        <strain evidence="4">cv. Yunnan</strain>
        <tissue evidence="3">Vines</tissue>
    </source>
</reference>
<name>A0A328DSN3_9ASTE</name>
<keyword evidence="2" id="KW-1133">Transmembrane helix</keyword>
<dbReference type="GO" id="GO:0010090">
    <property type="term" value="P:trichome morphogenesis"/>
    <property type="evidence" value="ECO:0007669"/>
    <property type="project" value="InterPro"/>
</dbReference>
<feature type="transmembrane region" description="Helical" evidence="2">
    <location>
        <begin position="585"/>
        <end position="605"/>
    </location>
</feature>
<accession>A0A328DSN3</accession>